<dbReference type="InterPro" id="IPR012795">
    <property type="entry name" value="tRNA_Ile_lys_synt_N"/>
</dbReference>
<dbReference type="OrthoDB" id="9807403at2"/>
<evidence type="ECO:0000313" key="10">
    <source>
        <dbReference type="EMBL" id="KFC79099.1"/>
    </source>
</evidence>
<dbReference type="RefSeq" id="WP_034792767.1">
    <property type="nucleotide sequence ID" value="NZ_JMPJ01000065.1"/>
</dbReference>
<dbReference type="AlphaFoldDB" id="A0A085G5V4"/>
<dbReference type="PANTHER" id="PTHR43033">
    <property type="entry name" value="TRNA(ILE)-LYSIDINE SYNTHASE-RELATED"/>
    <property type="match status" value="1"/>
</dbReference>
<dbReference type="InterPro" id="IPR011063">
    <property type="entry name" value="TilS/TtcA_N"/>
</dbReference>
<dbReference type="Gene3D" id="1.20.59.20">
    <property type="match status" value="1"/>
</dbReference>
<dbReference type="Pfam" id="PF01171">
    <property type="entry name" value="ATP_bind_3"/>
    <property type="match status" value="1"/>
</dbReference>
<dbReference type="GO" id="GO:0006400">
    <property type="term" value="P:tRNA modification"/>
    <property type="evidence" value="ECO:0007669"/>
    <property type="project" value="UniProtKB-UniRule"/>
</dbReference>
<evidence type="ECO:0000256" key="1">
    <source>
        <dbReference type="ARBA" id="ARBA00004496"/>
    </source>
</evidence>
<evidence type="ECO:0000256" key="8">
    <source>
        <dbReference type="HAMAP-Rule" id="MF_01161"/>
    </source>
</evidence>
<dbReference type="GO" id="GO:0032267">
    <property type="term" value="F:tRNA(Ile)-lysidine synthase activity"/>
    <property type="evidence" value="ECO:0007669"/>
    <property type="project" value="UniProtKB-EC"/>
</dbReference>
<evidence type="ECO:0000256" key="6">
    <source>
        <dbReference type="ARBA" id="ARBA00022840"/>
    </source>
</evidence>
<dbReference type="Pfam" id="PF09179">
    <property type="entry name" value="TilS"/>
    <property type="match status" value="1"/>
</dbReference>
<comment type="function">
    <text evidence="8">Ligates lysine onto the cytidine present at position 34 of the AUA codon-specific tRNA(Ile) that contains the anticodon CAU, in an ATP-dependent manner. Cytidine is converted to lysidine, thus changing the amino acid specificity of the tRNA from methionine to isoleucine.</text>
</comment>
<comment type="caution">
    <text evidence="10">The sequence shown here is derived from an EMBL/GenBank/DDBJ whole genome shotgun (WGS) entry which is preliminary data.</text>
</comment>
<dbReference type="Pfam" id="PF11734">
    <property type="entry name" value="TilS_C"/>
    <property type="match status" value="1"/>
</dbReference>
<dbReference type="PANTHER" id="PTHR43033:SF1">
    <property type="entry name" value="TRNA(ILE)-LYSIDINE SYNTHASE-RELATED"/>
    <property type="match status" value="1"/>
</dbReference>
<dbReference type="SMART" id="SM00977">
    <property type="entry name" value="TilS_C"/>
    <property type="match status" value="1"/>
</dbReference>
<keyword evidence="5 8" id="KW-0547">Nucleotide-binding</keyword>
<dbReference type="CDD" id="cd01992">
    <property type="entry name" value="TilS_N"/>
    <property type="match status" value="1"/>
</dbReference>
<dbReference type="InterPro" id="IPR015262">
    <property type="entry name" value="tRNA_Ile_lys_synt_subst-bd"/>
</dbReference>
<dbReference type="GO" id="GO:0005524">
    <property type="term" value="F:ATP binding"/>
    <property type="evidence" value="ECO:0007669"/>
    <property type="project" value="UniProtKB-UniRule"/>
</dbReference>
<dbReference type="InterPro" id="IPR012094">
    <property type="entry name" value="tRNA_Ile_lys_synt"/>
</dbReference>
<evidence type="ECO:0000256" key="5">
    <source>
        <dbReference type="ARBA" id="ARBA00022741"/>
    </source>
</evidence>
<proteinExistence type="inferred from homology"/>
<dbReference type="eggNOG" id="COG0037">
    <property type="taxonomic scope" value="Bacteria"/>
</dbReference>
<dbReference type="Gene3D" id="3.40.50.620">
    <property type="entry name" value="HUPs"/>
    <property type="match status" value="1"/>
</dbReference>
<evidence type="ECO:0000256" key="7">
    <source>
        <dbReference type="ARBA" id="ARBA00048539"/>
    </source>
</evidence>
<dbReference type="Proteomes" id="UP000028640">
    <property type="component" value="Unassembled WGS sequence"/>
</dbReference>
<gene>
    <name evidence="8 10" type="primary">tilS</name>
    <name evidence="10" type="ORF">GEAM_2902</name>
</gene>
<keyword evidence="2 8" id="KW-0963">Cytoplasm</keyword>
<name>A0A085G5V4_EWIA3</name>
<evidence type="ECO:0000256" key="4">
    <source>
        <dbReference type="ARBA" id="ARBA00022694"/>
    </source>
</evidence>
<dbReference type="SUPFAM" id="SSF52402">
    <property type="entry name" value="Adenine nucleotide alpha hydrolases-like"/>
    <property type="match status" value="1"/>
</dbReference>
<keyword evidence="11" id="KW-1185">Reference proteome</keyword>
<dbReference type="SUPFAM" id="SSF82829">
    <property type="entry name" value="MesJ substrate recognition domain-like"/>
    <property type="match status" value="1"/>
</dbReference>
<dbReference type="HAMAP" id="MF_01161">
    <property type="entry name" value="tRNA_Ile_lys_synt"/>
    <property type="match status" value="1"/>
</dbReference>
<evidence type="ECO:0000256" key="2">
    <source>
        <dbReference type="ARBA" id="ARBA00022490"/>
    </source>
</evidence>
<comment type="similarity">
    <text evidence="8">Belongs to the tRNA(Ile)-lysidine synthase family.</text>
</comment>
<reference evidence="10 11" key="1">
    <citation type="submission" date="2014-05" db="EMBL/GenBank/DDBJ databases">
        <title>ATOL: Assembling a taxonomically balanced genome-scale reconstruction of the evolutionary history of the Enterobacteriaceae.</title>
        <authorList>
            <person name="Plunkett G.III."/>
            <person name="Neeno-Eckwall E.C."/>
            <person name="Glasner J.D."/>
            <person name="Perna N.T."/>
        </authorList>
    </citation>
    <scope>NUCLEOTIDE SEQUENCE [LARGE SCALE GENOMIC DNA]</scope>
    <source>
        <strain evidence="10 11">ATCC 33852</strain>
    </source>
</reference>
<keyword evidence="6 8" id="KW-0067">ATP-binding</keyword>
<organism evidence="10 11">
    <name type="scientific">Ewingella americana (strain ATCC 33852 / DSM 4580 / CCUG 14506 / JCM 5911 / LMG 7869 / NCTC 12157 / CDC 1468-78)</name>
    <dbReference type="NCBI Taxonomy" id="910964"/>
    <lineage>
        <taxon>Bacteria</taxon>
        <taxon>Pseudomonadati</taxon>
        <taxon>Pseudomonadota</taxon>
        <taxon>Gammaproteobacteria</taxon>
        <taxon>Enterobacterales</taxon>
        <taxon>Yersiniaceae</taxon>
        <taxon>Ewingella</taxon>
    </lineage>
</organism>
<feature type="binding site" evidence="8">
    <location>
        <begin position="28"/>
        <end position="33"/>
    </location>
    <ligand>
        <name>ATP</name>
        <dbReference type="ChEBI" id="CHEBI:30616"/>
    </ligand>
</feature>
<dbReference type="EC" id="6.3.4.19" evidence="8"/>
<dbReference type="SUPFAM" id="SSF56037">
    <property type="entry name" value="PheT/TilS domain"/>
    <property type="match status" value="1"/>
</dbReference>
<keyword evidence="4 8" id="KW-0819">tRNA processing</keyword>
<evidence type="ECO:0000259" key="9">
    <source>
        <dbReference type="SMART" id="SM00977"/>
    </source>
</evidence>
<dbReference type="GeneID" id="78381765"/>
<accession>A0A085G5V4</accession>
<dbReference type="NCBIfam" id="NF007942">
    <property type="entry name" value="PRK10660.1"/>
    <property type="match status" value="1"/>
</dbReference>
<comment type="catalytic activity">
    <reaction evidence="7 8">
        <text>cytidine(34) in tRNA(Ile2) + L-lysine + ATP = lysidine(34) in tRNA(Ile2) + AMP + diphosphate + H(+)</text>
        <dbReference type="Rhea" id="RHEA:43744"/>
        <dbReference type="Rhea" id="RHEA-COMP:10625"/>
        <dbReference type="Rhea" id="RHEA-COMP:10670"/>
        <dbReference type="ChEBI" id="CHEBI:15378"/>
        <dbReference type="ChEBI" id="CHEBI:30616"/>
        <dbReference type="ChEBI" id="CHEBI:32551"/>
        <dbReference type="ChEBI" id="CHEBI:33019"/>
        <dbReference type="ChEBI" id="CHEBI:82748"/>
        <dbReference type="ChEBI" id="CHEBI:83665"/>
        <dbReference type="ChEBI" id="CHEBI:456215"/>
        <dbReference type="EC" id="6.3.4.19"/>
    </reaction>
</comment>
<comment type="domain">
    <text evidence="8">The N-terminal region contains the highly conserved SGGXDS motif, predicted to be a P-loop motif involved in ATP binding.</text>
</comment>
<dbReference type="InterPro" id="IPR012796">
    <property type="entry name" value="Lysidine-tRNA-synth_C"/>
</dbReference>
<sequence length="449" mass="50393">MNSPAPNPVLAELIKHIGSERKLCVAFSGGLDSSVLLAALVTLRDSQWPELSLRAIHVHHGLSQFADSWVSHCQTFCQQQGVPLEVIRVKVDSQQDGIEAAARKARYQAFANSLARDECLLTAQHLNDQCETFILALKRGSGPAGLSSMAVDGVRQHYRLLRPLLSLSRDQLEEFASAAQLSWIEDDSNRDARFDRNFLRLDVLPALYQRWPHFPDAVARSAALCAEQESLLDELLAESLQALQSSDGGLQIEPIQAMSSPRRQALLRRWLAQQGAKMPSREQLQRIWDEVAMCRDDAEPQFRLNTLSIRRFRQRLYLLPAKLPSLCEVVVPWDIANKLILPEGLGSLTVERLADSSQQGLRLPASDEVVTIRFTAQGRVEKVGRQHGRSLKKLWPELGVAPWERERTPLMFYNEQLVAAPGLFITQQGVAEQGQPHYQMVWHRGVADG</sequence>
<evidence type="ECO:0000313" key="11">
    <source>
        <dbReference type="Proteomes" id="UP000028640"/>
    </source>
</evidence>
<evidence type="ECO:0000256" key="3">
    <source>
        <dbReference type="ARBA" id="ARBA00022598"/>
    </source>
</evidence>
<dbReference type="EMBL" id="JMPJ01000065">
    <property type="protein sequence ID" value="KFC79099.1"/>
    <property type="molecule type" value="Genomic_DNA"/>
</dbReference>
<comment type="subcellular location">
    <subcellularLocation>
        <location evidence="1 8">Cytoplasm</location>
    </subcellularLocation>
</comment>
<protein>
    <recommendedName>
        <fullName evidence="8">tRNA(Ile)-lysidine synthase</fullName>
        <ecNumber evidence="8">6.3.4.19</ecNumber>
    </recommendedName>
    <alternativeName>
        <fullName evidence="8">tRNA(Ile)-2-lysyl-cytidine synthase</fullName>
    </alternativeName>
    <alternativeName>
        <fullName evidence="8">tRNA(Ile)-lysidine synthetase</fullName>
    </alternativeName>
</protein>
<dbReference type="InterPro" id="IPR014729">
    <property type="entry name" value="Rossmann-like_a/b/a_fold"/>
</dbReference>
<dbReference type="NCBIfam" id="TIGR02433">
    <property type="entry name" value="lysidine_TilS_C"/>
    <property type="match status" value="1"/>
</dbReference>
<keyword evidence="3 8" id="KW-0436">Ligase</keyword>
<dbReference type="GO" id="GO:0005737">
    <property type="term" value="C:cytoplasm"/>
    <property type="evidence" value="ECO:0007669"/>
    <property type="project" value="UniProtKB-SubCell"/>
</dbReference>
<dbReference type="STRING" id="910964.GEAM_2902"/>
<dbReference type="NCBIfam" id="TIGR02432">
    <property type="entry name" value="lysidine_TilS_N"/>
    <property type="match status" value="1"/>
</dbReference>
<feature type="domain" description="Lysidine-tRNA(Ile) synthetase C-terminal" evidence="9">
    <location>
        <begin position="370"/>
        <end position="442"/>
    </location>
</feature>